<feature type="compositionally biased region" description="Polar residues" evidence="10">
    <location>
        <begin position="94"/>
        <end position="105"/>
    </location>
</feature>
<dbReference type="Gene3D" id="3.30.390.130">
    <property type="match status" value="1"/>
</dbReference>
<dbReference type="GO" id="GO:0061630">
    <property type="term" value="F:ubiquitin protein ligase activity"/>
    <property type="evidence" value="ECO:0007669"/>
    <property type="project" value="UniProtKB-UniRule"/>
</dbReference>
<feature type="region of interest" description="Disordered" evidence="10">
    <location>
        <begin position="509"/>
        <end position="549"/>
    </location>
</feature>
<evidence type="ECO:0000259" key="11">
    <source>
        <dbReference type="PROSITE" id="PS50089"/>
    </source>
</evidence>
<dbReference type="VEuPathDB" id="HostDB:LOC118676613"/>
<evidence type="ECO:0000256" key="4">
    <source>
        <dbReference type="ARBA" id="ARBA00022679"/>
    </source>
</evidence>
<dbReference type="InterPro" id="IPR039398">
    <property type="entry name" value="Deltex_fam"/>
</dbReference>
<comment type="subcellular location">
    <subcellularLocation>
        <location evidence="9">Cytoplasm</location>
    </subcellularLocation>
</comment>
<reference evidence="12 13" key="1">
    <citation type="journal article" date="2020" name="Nature">
        <title>Six reference-quality genomes reveal evolution of bat adaptations.</title>
        <authorList>
            <person name="Jebb D."/>
            <person name="Huang Z."/>
            <person name="Pippel M."/>
            <person name="Hughes G.M."/>
            <person name="Lavrichenko K."/>
            <person name="Devanna P."/>
            <person name="Winkler S."/>
            <person name="Jermiin L.S."/>
            <person name="Skirmuntt E.C."/>
            <person name="Katzourakis A."/>
            <person name="Burkitt-Gray L."/>
            <person name="Ray D.A."/>
            <person name="Sullivan K.A.M."/>
            <person name="Roscito J.G."/>
            <person name="Kirilenko B.M."/>
            <person name="Davalos L.M."/>
            <person name="Corthals A.P."/>
            <person name="Power M.L."/>
            <person name="Jones G."/>
            <person name="Ransome R.D."/>
            <person name="Dechmann D.K.N."/>
            <person name="Locatelli A.G."/>
            <person name="Puechmaille S.J."/>
            <person name="Fedrigo O."/>
            <person name="Jarvis E.D."/>
            <person name="Hiller M."/>
            <person name="Vernes S.C."/>
            <person name="Myers E.W."/>
            <person name="Teeling E.C."/>
        </authorList>
    </citation>
    <scope>NUCLEOTIDE SEQUENCE [LARGE SCALE GENOMIC DNA]</scope>
    <source>
        <strain evidence="12">MMyoMyo1</strain>
        <tissue evidence="12">Flight muscle</tissue>
    </source>
</reference>
<organism evidence="12 13">
    <name type="scientific">Myotis myotis</name>
    <name type="common">Greater mouse-eared bat</name>
    <name type="synonym">Vespertilio myotis</name>
    <dbReference type="NCBI Taxonomy" id="51298"/>
    <lineage>
        <taxon>Eukaryota</taxon>
        <taxon>Metazoa</taxon>
        <taxon>Chordata</taxon>
        <taxon>Craniata</taxon>
        <taxon>Vertebrata</taxon>
        <taxon>Euteleostomi</taxon>
        <taxon>Mammalia</taxon>
        <taxon>Eutheria</taxon>
        <taxon>Laurasiatheria</taxon>
        <taxon>Chiroptera</taxon>
        <taxon>Yangochiroptera</taxon>
        <taxon>Vespertilionidae</taxon>
        <taxon>Myotis</taxon>
    </lineage>
</organism>
<evidence type="ECO:0000256" key="8">
    <source>
        <dbReference type="PROSITE-ProRule" id="PRU00175"/>
    </source>
</evidence>
<evidence type="ECO:0000313" key="12">
    <source>
        <dbReference type="EMBL" id="KAF6377801.1"/>
    </source>
</evidence>
<proteinExistence type="inferred from homology"/>
<evidence type="ECO:0000256" key="10">
    <source>
        <dbReference type="SAM" id="MobiDB-lite"/>
    </source>
</evidence>
<gene>
    <name evidence="12" type="ORF">mMyoMyo1_004161</name>
</gene>
<comment type="caution">
    <text evidence="12">The sequence shown here is derived from an EMBL/GenBank/DDBJ whole genome shotgun (WGS) entry which is preliminary data.</text>
</comment>
<dbReference type="Pfam" id="PF23222">
    <property type="entry name" value="RRM_PARP14_1"/>
    <property type="match status" value="1"/>
</dbReference>
<evidence type="ECO:0000256" key="2">
    <source>
        <dbReference type="ARBA" id="ARBA00004906"/>
    </source>
</evidence>
<keyword evidence="4 9" id="KW-0808">Transferase</keyword>
<evidence type="ECO:0000256" key="7">
    <source>
        <dbReference type="ARBA" id="ARBA00022833"/>
    </source>
</evidence>
<feature type="region of interest" description="Disordered" evidence="10">
    <location>
        <begin position="190"/>
        <end position="228"/>
    </location>
</feature>
<dbReference type="GO" id="GO:0008270">
    <property type="term" value="F:zinc ion binding"/>
    <property type="evidence" value="ECO:0007669"/>
    <property type="project" value="UniProtKB-KW"/>
</dbReference>
<keyword evidence="9" id="KW-0963">Cytoplasm</keyword>
<feature type="domain" description="RING-type" evidence="11">
    <location>
        <begin position="556"/>
        <end position="595"/>
    </location>
</feature>
<evidence type="ECO:0000256" key="1">
    <source>
        <dbReference type="ARBA" id="ARBA00000900"/>
    </source>
</evidence>
<comment type="similarity">
    <text evidence="3 9">Belongs to the Deltex family.</text>
</comment>
<accession>A0A7J7ZUL3</accession>
<protein>
    <recommendedName>
        <fullName evidence="9">E3 ubiquitin-protein ligase</fullName>
        <ecNumber evidence="9">2.3.2.27</ecNumber>
    </recommendedName>
</protein>
<keyword evidence="13" id="KW-1185">Reference proteome</keyword>
<evidence type="ECO:0000256" key="3">
    <source>
        <dbReference type="ARBA" id="ARBA00009413"/>
    </source>
</evidence>
<dbReference type="EMBL" id="JABWUV010000002">
    <property type="protein sequence ID" value="KAF6377801.1"/>
    <property type="molecule type" value="Genomic_DNA"/>
</dbReference>
<dbReference type="GO" id="GO:0005737">
    <property type="term" value="C:cytoplasm"/>
    <property type="evidence" value="ECO:0007669"/>
    <property type="project" value="UniProtKB-SubCell"/>
</dbReference>
<feature type="compositionally biased region" description="Basic and acidic residues" evidence="10">
    <location>
        <begin position="107"/>
        <end position="118"/>
    </location>
</feature>
<dbReference type="InterPro" id="IPR057051">
    <property type="entry name" value="PARP14_RPM_1"/>
</dbReference>
<dbReference type="SMART" id="SM00184">
    <property type="entry name" value="RING"/>
    <property type="match status" value="1"/>
</dbReference>
<sequence length="735" mass="82420">MASSNPSPPSTLLVRVSEPGLNLRRKLESYFQSRQSRGGECTVRALGAGAFRVEFLDRAAKKGVLEKGEHQITVDDKLVTIFLERTENSVEKNGMSQVQRQSQEGARSGEKHPNEEHIPNSVDSCVQKIFLSVTADLNCNLFSKEQREHITTLCPNVKRLECSDGIEKVCGDFRDIEKIHGFLSEQLLKSEQKQESAPLTTEKEPLHQQDQKSRVSPSEPRTKSEGKGSCYTVPLPLFEYFKNTYPETINSIEKRFGVKIKSQESSLNTVSIYFTSSQSGDLRAAEETFVSEFQKSMGNMEQECVALADKKQAYKVNKGFYHQPRKLFIKENEGELPLPGTQDDISTARHFLAPQISESLVKVPVKILPPACMMNGIEVDTARYKCLEAELLQEISEIEKKYNTQSKILGKGDKTCILFEPKDKEVDLSVHAYANFVDAYHHFSCQLMREVVPLAKERKHLYGIKFADNFKKRHPGVDFVLTQGSVTFIGLPNHIAKAKQYVLKTGDMSPLAGEKSNEDHETPMDVDSDDSETFLPTSQRSASSGASGMNKEEDMCAICMEPINNKLVLPKCKHEFCTPCITEAMRYKPVCPVCQTVYGVQKGSQPEGTMSVNYVRHSLPGYENYGSIVIKYDMRGGIQTEEHPNPGKPYSGTQRTAFLPANEEGKEVLTLLQKAFAQKLIFTVGVSPVSGMSDITTWNDIHHKTSRFVGPAMYGYPDPNYLKRVKQELKDKGIE</sequence>
<keyword evidence="5 9" id="KW-0479">Metal-binding</keyword>
<dbReference type="GO" id="GO:0007219">
    <property type="term" value="P:Notch signaling pathway"/>
    <property type="evidence" value="ECO:0007669"/>
    <property type="project" value="InterPro"/>
</dbReference>
<dbReference type="Proteomes" id="UP000527355">
    <property type="component" value="Unassembled WGS sequence"/>
</dbReference>
<dbReference type="Pfam" id="PF21717">
    <property type="entry name" value="DTX3L_a-b"/>
    <property type="match status" value="1"/>
</dbReference>
<comment type="pathway">
    <text evidence="2 9">Protein modification; protein ubiquitination.</text>
</comment>
<feature type="compositionally biased region" description="Basic and acidic residues" evidence="10">
    <location>
        <begin position="201"/>
        <end position="213"/>
    </location>
</feature>
<dbReference type="Pfam" id="PF21718">
    <property type="entry name" value="KH_DTX3L"/>
    <property type="match status" value="2"/>
</dbReference>
<dbReference type="GO" id="GO:0016567">
    <property type="term" value="P:protein ubiquitination"/>
    <property type="evidence" value="ECO:0007669"/>
    <property type="project" value="UniProtKB-UniRule"/>
</dbReference>
<evidence type="ECO:0000256" key="6">
    <source>
        <dbReference type="ARBA" id="ARBA00022771"/>
    </source>
</evidence>
<dbReference type="InterPro" id="IPR017907">
    <property type="entry name" value="Znf_RING_CS"/>
</dbReference>
<dbReference type="PROSITE" id="PS00518">
    <property type="entry name" value="ZF_RING_1"/>
    <property type="match status" value="1"/>
</dbReference>
<dbReference type="InterPro" id="IPR001841">
    <property type="entry name" value="Znf_RING"/>
</dbReference>
<dbReference type="CDD" id="cd09633">
    <property type="entry name" value="Deltex_C"/>
    <property type="match status" value="1"/>
</dbReference>
<feature type="region of interest" description="Disordered" evidence="10">
    <location>
        <begin position="90"/>
        <end position="119"/>
    </location>
</feature>
<dbReference type="InterPro" id="IPR048418">
    <property type="entry name" value="DTX3L_a/b_dom"/>
</dbReference>
<dbReference type="Pfam" id="PF18102">
    <property type="entry name" value="DTC"/>
    <property type="match status" value="1"/>
</dbReference>
<dbReference type="AlphaFoldDB" id="A0A7J7ZUL3"/>
<dbReference type="PANTHER" id="PTHR12622">
    <property type="entry name" value="DELTEX-RELATED"/>
    <property type="match status" value="1"/>
</dbReference>
<dbReference type="Gene3D" id="3.30.40.10">
    <property type="entry name" value="Zinc/RING finger domain, C3HC4 (zinc finger)"/>
    <property type="match status" value="1"/>
</dbReference>
<evidence type="ECO:0000256" key="9">
    <source>
        <dbReference type="RuleBase" id="RU367105"/>
    </source>
</evidence>
<evidence type="ECO:0000313" key="13">
    <source>
        <dbReference type="Proteomes" id="UP000527355"/>
    </source>
</evidence>
<dbReference type="SUPFAM" id="SSF57850">
    <property type="entry name" value="RING/U-box"/>
    <property type="match status" value="1"/>
</dbReference>
<dbReference type="OrthoDB" id="527344at2759"/>
<dbReference type="InterPro" id="IPR048409">
    <property type="entry name" value="DTX3L_KH-like"/>
</dbReference>
<dbReference type="InterPro" id="IPR039396">
    <property type="entry name" value="Deltex_C"/>
</dbReference>
<dbReference type="PROSITE" id="PS50089">
    <property type="entry name" value="ZF_RING_2"/>
    <property type="match status" value="1"/>
</dbReference>
<dbReference type="InterPro" id="IPR039399">
    <property type="entry name" value="Deltex_C_sf"/>
</dbReference>
<dbReference type="UniPathway" id="UPA00143"/>
<comment type="catalytic activity">
    <reaction evidence="1 9">
        <text>S-ubiquitinyl-[E2 ubiquitin-conjugating enzyme]-L-cysteine + [acceptor protein]-L-lysine = [E2 ubiquitin-conjugating enzyme]-L-cysteine + N(6)-ubiquitinyl-[acceptor protein]-L-lysine.</text>
        <dbReference type="EC" id="2.3.2.27"/>
    </reaction>
</comment>
<dbReference type="EC" id="2.3.2.27" evidence="9"/>
<name>A0A7J7ZUL3_MYOMY</name>
<dbReference type="Pfam" id="PF13923">
    <property type="entry name" value="zf-C3HC4_2"/>
    <property type="match status" value="1"/>
</dbReference>
<evidence type="ECO:0000256" key="5">
    <source>
        <dbReference type="ARBA" id="ARBA00022723"/>
    </source>
</evidence>
<keyword evidence="6 8" id="KW-0863">Zinc-finger</keyword>
<feature type="compositionally biased region" description="Polar residues" evidence="10">
    <location>
        <begin position="534"/>
        <end position="547"/>
    </location>
</feature>
<dbReference type="InterPro" id="IPR013083">
    <property type="entry name" value="Znf_RING/FYVE/PHD"/>
</dbReference>
<keyword evidence="7 9" id="KW-0862">Zinc</keyword>